<sequence length="395" mass="42143">MAATSRLLPVELSKAGFITSKPECCPQALNSAVGLRRLLPSHSVQQQKVANNVAGCLPTSFWGKQLPGERKQVQVGRAPAPRLQAVSIRASSDGDKGTIAVAGGTGFIGSKLVEKLLNEGYKVKVLTRSADKAKSVFSGKSIEIAEPHQWNQALAGTTGVVNLVGTPIATRWNEEVKADIKASRIKTTKRLVDAINALPQNQRPKAFVSSSALGYYGISDTARFVEDSPSGNDYLAQVCREWEAAAKGVNGPRLVLVRTGIVLDKDGGALAKMIPLFQLFAGGPLGSGRQWFSWVHRDDLANLIIEALENPKYEGPVNGTAPNPVTLGEMCDKLGQALGRPSWLPVPEFAVRSLLGEGASTVLEGQRVLPKKAQDLGFTFKYPEISGALRAIVAS</sequence>
<dbReference type="PANTHER" id="PTHR11092:SF0">
    <property type="entry name" value="EPIMERASE FAMILY PROTEIN SDR39U1"/>
    <property type="match status" value="1"/>
</dbReference>
<dbReference type="Proteomes" id="UP000054558">
    <property type="component" value="Unassembled WGS sequence"/>
</dbReference>
<keyword evidence="4" id="KW-1185">Reference proteome</keyword>
<dbReference type="STRING" id="105231.A0A1Y1IW79"/>
<dbReference type="SUPFAM" id="SSF51735">
    <property type="entry name" value="NAD(P)-binding Rossmann-fold domains"/>
    <property type="match status" value="1"/>
</dbReference>
<organism evidence="3 4">
    <name type="scientific">Klebsormidium nitens</name>
    <name type="common">Green alga</name>
    <name type="synonym">Ulothrix nitens</name>
    <dbReference type="NCBI Taxonomy" id="105231"/>
    <lineage>
        <taxon>Eukaryota</taxon>
        <taxon>Viridiplantae</taxon>
        <taxon>Streptophyta</taxon>
        <taxon>Klebsormidiophyceae</taxon>
        <taxon>Klebsormidiales</taxon>
        <taxon>Klebsormidiaceae</taxon>
        <taxon>Klebsormidium</taxon>
    </lineage>
</organism>
<dbReference type="OrthoDB" id="276721at2759"/>
<dbReference type="InterPro" id="IPR010099">
    <property type="entry name" value="SDR39U1"/>
</dbReference>
<reference evidence="3 4" key="1">
    <citation type="journal article" date="2014" name="Nat. Commun.">
        <title>Klebsormidium flaccidum genome reveals primary factors for plant terrestrial adaptation.</title>
        <authorList>
            <person name="Hori K."/>
            <person name="Maruyama F."/>
            <person name="Fujisawa T."/>
            <person name="Togashi T."/>
            <person name="Yamamoto N."/>
            <person name="Seo M."/>
            <person name="Sato S."/>
            <person name="Yamada T."/>
            <person name="Mori H."/>
            <person name="Tajima N."/>
            <person name="Moriyama T."/>
            <person name="Ikeuchi M."/>
            <person name="Watanabe M."/>
            <person name="Wada H."/>
            <person name="Kobayashi K."/>
            <person name="Saito M."/>
            <person name="Masuda T."/>
            <person name="Sasaki-Sekimoto Y."/>
            <person name="Mashiguchi K."/>
            <person name="Awai K."/>
            <person name="Shimojima M."/>
            <person name="Masuda S."/>
            <person name="Iwai M."/>
            <person name="Nobusawa T."/>
            <person name="Narise T."/>
            <person name="Kondo S."/>
            <person name="Saito H."/>
            <person name="Sato R."/>
            <person name="Murakawa M."/>
            <person name="Ihara Y."/>
            <person name="Oshima-Yamada Y."/>
            <person name="Ohtaka K."/>
            <person name="Satoh M."/>
            <person name="Sonobe K."/>
            <person name="Ishii M."/>
            <person name="Ohtani R."/>
            <person name="Kanamori-Sato M."/>
            <person name="Honoki R."/>
            <person name="Miyazaki D."/>
            <person name="Mochizuki H."/>
            <person name="Umetsu J."/>
            <person name="Higashi K."/>
            <person name="Shibata D."/>
            <person name="Kamiya Y."/>
            <person name="Sato N."/>
            <person name="Nakamura Y."/>
            <person name="Tabata S."/>
            <person name="Ida S."/>
            <person name="Kurokawa K."/>
            <person name="Ohta H."/>
        </authorList>
    </citation>
    <scope>NUCLEOTIDE SEQUENCE [LARGE SCALE GENOMIC DNA]</scope>
    <source>
        <strain evidence="3 4">NIES-2285</strain>
    </source>
</reference>
<dbReference type="NCBIfam" id="TIGR01777">
    <property type="entry name" value="yfcH"/>
    <property type="match status" value="1"/>
</dbReference>
<evidence type="ECO:0000259" key="2">
    <source>
        <dbReference type="Pfam" id="PF08338"/>
    </source>
</evidence>
<feature type="domain" description="NAD-dependent epimerase/dehydratase" evidence="1">
    <location>
        <begin position="99"/>
        <end position="312"/>
    </location>
</feature>
<dbReference type="InterPro" id="IPR001509">
    <property type="entry name" value="Epimerase_deHydtase"/>
</dbReference>
<dbReference type="EMBL" id="DF238277">
    <property type="protein sequence ID" value="GAQ93156.1"/>
    <property type="molecule type" value="Genomic_DNA"/>
</dbReference>
<protein>
    <submittedName>
        <fullName evidence="3">Uncharacterized protein</fullName>
    </submittedName>
</protein>
<dbReference type="CDD" id="cd05242">
    <property type="entry name" value="SDR_a8"/>
    <property type="match status" value="1"/>
</dbReference>
<dbReference type="Gene3D" id="3.40.50.720">
    <property type="entry name" value="NAD(P)-binding Rossmann-like Domain"/>
    <property type="match status" value="1"/>
</dbReference>
<name>A0A1Y1IW79_KLENI</name>
<feature type="domain" description="DUF1731" evidence="2">
    <location>
        <begin position="346"/>
        <end position="392"/>
    </location>
</feature>
<dbReference type="OMA" id="YLPWIHI"/>
<dbReference type="InterPro" id="IPR036291">
    <property type="entry name" value="NAD(P)-bd_dom_sf"/>
</dbReference>
<dbReference type="Pfam" id="PF08338">
    <property type="entry name" value="DUF1731"/>
    <property type="match status" value="1"/>
</dbReference>
<dbReference type="PANTHER" id="PTHR11092">
    <property type="entry name" value="SUGAR NUCLEOTIDE EPIMERASE RELATED"/>
    <property type="match status" value="1"/>
</dbReference>
<proteinExistence type="predicted"/>
<evidence type="ECO:0000313" key="4">
    <source>
        <dbReference type="Proteomes" id="UP000054558"/>
    </source>
</evidence>
<dbReference type="AlphaFoldDB" id="A0A1Y1IW79"/>
<accession>A0A1Y1IW79</accession>
<evidence type="ECO:0000313" key="3">
    <source>
        <dbReference type="EMBL" id="GAQ93156.1"/>
    </source>
</evidence>
<dbReference type="Pfam" id="PF01370">
    <property type="entry name" value="Epimerase"/>
    <property type="match status" value="1"/>
</dbReference>
<dbReference type="InterPro" id="IPR013549">
    <property type="entry name" value="DUF1731"/>
</dbReference>
<gene>
    <name evidence="3" type="ORF">KFL_013280010</name>
</gene>
<evidence type="ECO:0000259" key="1">
    <source>
        <dbReference type="Pfam" id="PF01370"/>
    </source>
</evidence>